<dbReference type="Gene3D" id="3.30.450.40">
    <property type="match status" value="2"/>
</dbReference>
<protein>
    <submittedName>
        <fullName evidence="4">GAF domain-containing protein</fullName>
    </submittedName>
</protein>
<dbReference type="Pfam" id="PF07730">
    <property type="entry name" value="HisKA_3"/>
    <property type="match status" value="1"/>
</dbReference>
<dbReference type="InterPro" id="IPR029016">
    <property type="entry name" value="GAF-like_dom_sf"/>
</dbReference>
<proteinExistence type="predicted"/>
<evidence type="ECO:0000313" key="4">
    <source>
        <dbReference type="EMBL" id="MFC7614657.1"/>
    </source>
</evidence>
<feature type="region of interest" description="Disordered" evidence="1">
    <location>
        <begin position="351"/>
        <end position="405"/>
    </location>
</feature>
<accession>A0ABW2TP10</accession>
<dbReference type="InterPro" id="IPR003018">
    <property type="entry name" value="GAF"/>
</dbReference>
<evidence type="ECO:0000259" key="3">
    <source>
        <dbReference type="Pfam" id="PF13185"/>
    </source>
</evidence>
<keyword evidence="5" id="KW-1185">Reference proteome</keyword>
<name>A0ABW2TP10_9PSEU</name>
<dbReference type="Pfam" id="PF13185">
    <property type="entry name" value="GAF_2"/>
    <property type="match status" value="1"/>
</dbReference>
<gene>
    <name evidence="4" type="ORF">ACFQV2_15115</name>
</gene>
<reference evidence="5" key="1">
    <citation type="journal article" date="2019" name="Int. J. Syst. Evol. Microbiol.">
        <title>The Global Catalogue of Microorganisms (GCM) 10K type strain sequencing project: providing services to taxonomists for standard genome sequencing and annotation.</title>
        <authorList>
            <consortium name="The Broad Institute Genomics Platform"/>
            <consortium name="The Broad Institute Genome Sequencing Center for Infectious Disease"/>
            <person name="Wu L."/>
            <person name="Ma J."/>
        </authorList>
    </citation>
    <scope>NUCLEOTIDE SEQUENCE [LARGE SCALE GENOMIC DNA]</scope>
    <source>
        <strain evidence="5">JCM 17695</strain>
    </source>
</reference>
<comment type="caution">
    <text evidence="4">The sequence shown here is derived from an EMBL/GenBank/DDBJ whole genome shotgun (WGS) entry which is preliminary data.</text>
</comment>
<organism evidence="4 5">
    <name type="scientific">Actinokineospora soli</name>
    <dbReference type="NCBI Taxonomy" id="1048753"/>
    <lineage>
        <taxon>Bacteria</taxon>
        <taxon>Bacillati</taxon>
        <taxon>Actinomycetota</taxon>
        <taxon>Actinomycetes</taxon>
        <taxon>Pseudonocardiales</taxon>
        <taxon>Pseudonocardiaceae</taxon>
        <taxon>Actinokineospora</taxon>
    </lineage>
</organism>
<feature type="domain" description="GAF" evidence="3">
    <location>
        <begin position="171"/>
        <end position="307"/>
    </location>
</feature>
<feature type="compositionally biased region" description="Low complexity" evidence="1">
    <location>
        <begin position="359"/>
        <end position="382"/>
    </location>
</feature>
<dbReference type="SUPFAM" id="SSF55781">
    <property type="entry name" value="GAF domain-like"/>
    <property type="match status" value="2"/>
</dbReference>
<dbReference type="EMBL" id="JBHTEY010000004">
    <property type="protein sequence ID" value="MFC7614657.1"/>
    <property type="molecule type" value="Genomic_DNA"/>
</dbReference>
<dbReference type="Gene3D" id="1.20.5.1930">
    <property type="match status" value="1"/>
</dbReference>
<dbReference type="Proteomes" id="UP001596512">
    <property type="component" value="Unassembled WGS sequence"/>
</dbReference>
<evidence type="ECO:0000313" key="5">
    <source>
        <dbReference type="Proteomes" id="UP001596512"/>
    </source>
</evidence>
<feature type="domain" description="Signal transduction histidine kinase subgroup 3 dimerisation and phosphoacceptor" evidence="2">
    <location>
        <begin position="323"/>
        <end position="353"/>
    </location>
</feature>
<evidence type="ECO:0000256" key="1">
    <source>
        <dbReference type="SAM" id="MobiDB-lite"/>
    </source>
</evidence>
<evidence type="ECO:0000259" key="2">
    <source>
        <dbReference type="Pfam" id="PF07730"/>
    </source>
</evidence>
<dbReference type="InterPro" id="IPR011712">
    <property type="entry name" value="Sig_transdc_His_kin_sub3_dim/P"/>
</dbReference>
<sequence>MEAELDTELRDASGNGAVAVHAPHLTDPLLAAVLGIGRELSVRAVLDRAVTAAVELTHATRAELTVLGREGELTDRATAGPDGPLSPGLIEQVRVTDSAVGTLRVARTADEPAFSAADARALAVLAEAAGAALGNAHRYERGHRRAEWLRATTEVTAALRTGPPAAEGFALVARRAREIPDAVMALVALPDGQDSLIVHTVDGVLSEELVGTRLGMTDSITGDVYSTGRPRSFEAVADATVRRSARTYRSLGSVIDQLGPAAFVPLGTGQRPVGVLIVAKRRGATPFDDDDIAMIAGYAGHAAMAVEFAEAQQDRQRLALFEERDRIARDLHDLVIQRLFAIGLGMQGLGRTPEGEPIAPASPGSSARSTPRSATSGAASSPCRSPRADPSACAGRSCARSPRRR</sequence>